<dbReference type="GeneID" id="17351802"/>
<name>E1ZP48_CHLVA</name>
<dbReference type="EMBL" id="GL433856">
    <property type="protein sequence ID" value="EFN52476.1"/>
    <property type="molecule type" value="Genomic_DNA"/>
</dbReference>
<dbReference type="PROSITE" id="PS00383">
    <property type="entry name" value="TYR_PHOSPHATASE_1"/>
    <property type="match status" value="1"/>
</dbReference>
<dbReference type="SUPFAM" id="SSF52799">
    <property type="entry name" value="(Phosphotyrosine protein) phosphatases II"/>
    <property type="match status" value="1"/>
</dbReference>
<dbReference type="KEGG" id="cvr:CHLNCDRAFT_58853"/>
<feature type="compositionally biased region" description="Low complexity" evidence="1">
    <location>
        <begin position="419"/>
        <end position="441"/>
    </location>
</feature>
<feature type="region of interest" description="Disordered" evidence="1">
    <location>
        <begin position="740"/>
        <end position="851"/>
    </location>
</feature>
<feature type="compositionally biased region" description="Low complexity" evidence="1">
    <location>
        <begin position="632"/>
        <end position="667"/>
    </location>
</feature>
<dbReference type="Pfam" id="PF00782">
    <property type="entry name" value="DSPc"/>
    <property type="match status" value="1"/>
</dbReference>
<dbReference type="GO" id="GO:0004484">
    <property type="term" value="F:mRNA guanylyltransferase activity"/>
    <property type="evidence" value="ECO:0007669"/>
    <property type="project" value="TreeGrafter"/>
</dbReference>
<dbReference type="STRING" id="554065.E1ZP48"/>
<feature type="compositionally biased region" description="Gly residues" evidence="1">
    <location>
        <begin position="841"/>
        <end position="851"/>
    </location>
</feature>
<dbReference type="OrthoDB" id="428974at2759"/>
<reference evidence="3 4" key="1">
    <citation type="journal article" date="2010" name="Plant Cell">
        <title>The Chlorella variabilis NC64A genome reveals adaptation to photosymbiosis, coevolution with viruses, and cryptic sex.</title>
        <authorList>
            <person name="Blanc G."/>
            <person name="Duncan G."/>
            <person name="Agarkova I."/>
            <person name="Borodovsky M."/>
            <person name="Gurnon J."/>
            <person name="Kuo A."/>
            <person name="Lindquist E."/>
            <person name="Lucas S."/>
            <person name="Pangilinan J."/>
            <person name="Polle J."/>
            <person name="Salamov A."/>
            <person name="Terry A."/>
            <person name="Yamada T."/>
            <person name="Dunigan D.D."/>
            <person name="Grigoriev I.V."/>
            <person name="Claverie J.M."/>
            <person name="Van Etten J.L."/>
        </authorList>
    </citation>
    <scope>NUCLEOTIDE SEQUENCE [LARGE SCALE GENOMIC DNA]</scope>
    <source>
        <strain evidence="3 4">NC64A</strain>
    </source>
</reference>
<feature type="compositionally biased region" description="Low complexity" evidence="1">
    <location>
        <begin position="779"/>
        <end position="828"/>
    </location>
</feature>
<proteinExistence type="predicted"/>
<dbReference type="InterPro" id="IPR000340">
    <property type="entry name" value="Dual-sp_phosphatase_cat-dom"/>
</dbReference>
<dbReference type="InterPro" id="IPR016130">
    <property type="entry name" value="Tyr_Pase_AS"/>
</dbReference>
<protein>
    <recommendedName>
        <fullName evidence="2">Tyrosine specific protein phosphatases domain-containing protein</fullName>
    </recommendedName>
</protein>
<feature type="domain" description="Tyrosine specific protein phosphatases" evidence="2">
    <location>
        <begin position="152"/>
        <end position="223"/>
    </location>
</feature>
<dbReference type="Proteomes" id="UP000008141">
    <property type="component" value="Unassembled WGS sequence"/>
</dbReference>
<dbReference type="PROSITE" id="PS50056">
    <property type="entry name" value="TYR_PHOSPHATASE_2"/>
    <property type="match status" value="1"/>
</dbReference>
<feature type="region of interest" description="Disordered" evidence="1">
    <location>
        <begin position="585"/>
        <end position="688"/>
    </location>
</feature>
<feature type="compositionally biased region" description="Low complexity" evidence="1">
    <location>
        <begin position="546"/>
        <end position="563"/>
    </location>
</feature>
<feature type="region of interest" description="Disordered" evidence="1">
    <location>
        <begin position="318"/>
        <end position="368"/>
    </location>
</feature>
<feature type="compositionally biased region" description="Polar residues" evidence="1">
    <location>
        <begin position="668"/>
        <end position="684"/>
    </location>
</feature>
<dbReference type="Gene3D" id="3.90.190.10">
    <property type="entry name" value="Protein tyrosine phosphatase superfamily"/>
    <property type="match status" value="1"/>
</dbReference>
<dbReference type="InParanoid" id="E1ZP48"/>
<dbReference type="GO" id="GO:0016787">
    <property type="term" value="F:hydrolase activity"/>
    <property type="evidence" value="ECO:0007669"/>
    <property type="project" value="UniProtKB-ARBA"/>
</dbReference>
<dbReference type="RefSeq" id="XP_005844578.1">
    <property type="nucleotide sequence ID" value="XM_005844516.1"/>
</dbReference>
<dbReference type="PANTHER" id="PTHR10367">
    <property type="entry name" value="MRNA-CAPPING ENZYME"/>
    <property type="match status" value="1"/>
</dbReference>
<dbReference type="eggNOG" id="KOG2386">
    <property type="taxonomic scope" value="Eukaryota"/>
</dbReference>
<evidence type="ECO:0000313" key="3">
    <source>
        <dbReference type="EMBL" id="EFN52476.1"/>
    </source>
</evidence>
<dbReference type="PANTHER" id="PTHR10367:SF17">
    <property type="entry name" value="MRNA-CAPPING ENZYME"/>
    <property type="match status" value="1"/>
</dbReference>
<dbReference type="InterPro" id="IPR051029">
    <property type="entry name" value="mRNA_Capping_Enz/RNA_Phosphat"/>
</dbReference>
<dbReference type="AlphaFoldDB" id="E1ZP48"/>
<dbReference type="CDD" id="cd14502">
    <property type="entry name" value="RNA_5'-triphosphatase"/>
    <property type="match status" value="1"/>
</dbReference>
<evidence type="ECO:0000256" key="1">
    <source>
        <dbReference type="SAM" id="MobiDB-lite"/>
    </source>
</evidence>
<evidence type="ECO:0000259" key="2">
    <source>
        <dbReference type="PROSITE" id="PS50056"/>
    </source>
</evidence>
<evidence type="ECO:0000313" key="4">
    <source>
        <dbReference type="Proteomes" id="UP000008141"/>
    </source>
</evidence>
<dbReference type="InterPro" id="IPR029021">
    <property type="entry name" value="Prot-tyrosine_phosphatase-like"/>
</dbReference>
<organism evidence="4">
    <name type="scientific">Chlorella variabilis</name>
    <name type="common">Green alga</name>
    <dbReference type="NCBI Taxonomy" id="554065"/>
    <lineage>
        <taxon>Eukaryota</taxon>
        <taxon>Viridiplantae</taxon>
        <taxon>Chlorophyta</taxon>
        <taxon>core chlorophytes</taxon>
        <taxon>Trebouxiophyceae</taxon>
        <taxon>Chlorellales</taxon>
        <taxon>Chlorellaceae</taxon>
        <taxon>Chlorella clade</taxon>
        <taxon>Chlorella</taxon>
    </lineage>
</organism>
<gene>
    <name evidence="3" type="ORF">CHLNCDRAFT_58853</name>
</gene>
<feature type="compositionally biased region" description="Basic residues" evidence="1">
    <location>
        <begin position="322"/>
        <end position="331"/>
    </location>
</feature>
<dbReference type="InterPro" id="IPR000387">
    <property type="entry name" value="Tyr_Pase_dom"/>
</dbReference>
<accession>E1ZP48</accession>
<sequence length="851" mass="86693">MAATIEGQLSRARLVGFNPGSEAEPLDCSMEQAAEGNPAAAAGAEEEDTTPSVLNKLQKWANYEATGRPVWPTHFIPMKTPMSREILDNWSLAEAPKHALTVPLLLAQQEAAGRDVGLVIDLANHDCLYSDDMLDSLEYEHVQLIAKVLPSREAINEVERIAKSFWREHPEKFIAIHCAYGFNRTGFVVCSYLCQACGLSVDQALESFAAARPPGVKHDKFIRELYARYGSAAPSLAATPETSSVLGGSPPACPAVDALAAEAELLRQQGAAKAAALAADGAAGAAAMLPAAGATAAAPGPGAGRQQEEDHAFEDAADMVRRRSHRRRSLSRRSSGGEGTLAGTSPAASTPSRGGSAASSRNPSRHGGSLAEMAVAGEAEAGEGAEDASVATSAGVGFTASRKLLLRKASRGGGLSQALAGSPRRPSGGSPHSSGSLAAGGTSPVSGIRTGTSSMSDFAAAAVHLEGAVAGSMRRTTSLGLAKALSEDFLQNNGTPSPVAPISAAADWDEERLAALGMPQPAGRPASSETVQQQQQPQPAPPPPQQQQQQGAAEGPTAAAAEPVGNGSCTADADATAVVDMYCRSSSSGCEGGCASGRPAESGAGTLGSSPSRRGGIPLPALRAGPSHQGMPQQPSQQPSQQQQQQQPGTPATPASSTATPSALSGSQPRQGFQRSVSIDSDNPSLGFGMREALHHLRLGGAAGVATARGPQALADLFREESQAELAALDVDDHLQALEQAASEGLESPAAAVPLPRVPEAADGEARPRGRQPPPLQLGPPAHAGAGGSYDPAAAAAPPAPGAAAQQQRQREQQCPAQAACAASRPGQQPRKAEAEQQAGPAGGHGKCVVM</sequence>
<feature type="compositionally biased region" description="Polar residues" evidence="1">
    <location>
        <begin position="342"/>
        <end position="362"/>
    </location>
</feature>
<keyword evidence="4" id="KW-1185">Reference proteome</keyword>
<feature type="region of interest" description="Disordered" evidence="1">
    <location>
        <begin position="413"/>
        <end position="450"/>
    </location>
</feature>
<dbReference type="GO" id="GO:0006370">
    <property type="term" value="P:7-methylguanosine mRNA capping"/>
    <property type="evidence" value="ECO:0007669"/>
    <property type="project" value="TreeGrafter"/>
</dbReference>
<feature type="region of interest" description="Disordered" evidence="1">
    <location>
        <begin position="518"/>
        <end position="570"/>
    </location>
</feature>